<dbReference type="RefSeq" id="WP_142766374.1">
    <property type="nucleotide sequence ID" value="NZ_CP041356.1"/>
</dbReference>
<accession>A0A514Z873</accession>
<dbReference type="InterPro" id="IPR051401">
    <property type="entry name" value="GtrA_CellWall_Glycosyl"/>
</dbReference>
<evidence type="ECO:0000259" key="7">
    <source>
        <dbReference type="Pfam" id="PF04138"/>
    </source>
</evidence>
<dbReference type="PANTHER" id="PTHR38459:SF5">
    <property type="entry name" value="CELL WALL TEICHOIC ACID GLYCOSYLATION PROTEIN GTCA"/>
    <property type="match status" value="1"/>
</dbReference>
<dbReference type="KEGG" id="lack:FLP15_05975"/>
<evidence type="ECO:0000256" key="1">
    <source>
        <dbReference type="ARBA" id="ARBA00004141"/>
    </source>
</evidence>
<comment type="subcellular location">
    <subcellularLocation>
        <location evidence="1">Membrane</location>
        <topology evidence="1">Multi-pass membrane protein</topology>
    </subcellularLocation>
</comment>
<comment type="similarity">
    <text evidence="2">Belongs to the GtrA family.</text>
</comment>
<dbReference type="OrthoDB" id="361483at2"/>
<gene>
    <name evidence="8" type="ORF">FLP15_05975</name>
</gene>
<evidence type="ECO:0000313" key="8">
    <source>
        <dbReference type="EMBL" id="QDK70790.1"/>
    </source>
</evidence>
<evidence type="ECO:0000256" key="6">
    <source>
        <dbReference type="SAM" id="Phobius"/>
    </source>
</evidence>
<keyword evidence="4 6" id="KW-1133">Transmembrane helix</keyword>
<feature type="transmembrane region" description="Helical" evidence="6">
    <location>
        <begin position="75"/>
        <end position="96"/>
    </location>
</feature>
<feature type="domain" description="GtrA/DPMS transmembrane" evidence="7">
    <location>
        <begin position="14"/>
        <end position="140"/>
    </location>
</feature>
<evidence type="ECO:0000313" key="9">
    <source>
        <dbReference type="Proteomes" id="UP000315128"/>
    </source>
</evidence>
<feature type="transmembrane region" description="Helical" evidence="6">
    <location>
        <begin position="45"/>
        <end position="63"/>
    </location>
</feature>
<feature type="transmembrane region" description="Helical" evidence="6">
    <location>
        <begin position="12"/>
        <end position="33"/>
    </location>
</feature>
<keyword evidence="5 6" id="KW-0472">Membrane</keyword>
<keyword evidence="9" id="KW-1185">Reference proteome</keyword>
<dbReference type="GO" id="GO:0000271">
    <property type="term" value="P:polysaccharide biosynthetic process"/>
    <property type="evidence" value="ECO:0007669"/>
    <property type="project" value="InterPro"/>
</dbReference>
<dbReference type="PANTHER" id="PTHR38459">
    <property type="entry name" value="PROPHAGE BACTOPRENOL-LINKED GLUCOSE TRANSLOCASE HOMOLOG"/>
    <property type="match status" value="1"/>
</dbReference>
<keyword evidence="3 6" id="KW-0812">Transmembrane</keyword>
<dbReference type="InterPro" id="IPR007267">
    <property type="entry name" value="GtrA_DPMS_TM"/>
</dbReference>
<dbReference type="AlphaFoldDB" id="A0A514Z873"/>
<dbReference type="GO" id="GO:0005886">
    <property type="term" value="C:plasma membrane"/>
    <property type="evidence" value="ECO:0007669"/>
    <property type="project" value="TreeGrafter"/>
</dbReference>
<protein>
    <submittedName>
        <fullName evidence="8">GtrA family protein</fullName>
    </submittedName>
</protein>
<reference evidence="8 9" key="1">
    <citation type="submission" date="2019-07" db="EMBL/GenBank/DDBJ databases">
        <title>Genome sequencing of KACC 19320.</title>
        <authorList>
            <person name="Heo J."/>
            <person name="Kim S.-J."/>
            <person name="Kim J.-S."/>
            <person name="Hong S.-B."/>
            <person name="Kwon S.-W."/>
        </authorList>
    </citation>
    <scope>NUCLEOTIDE SEQUENCE [LARGE SCALE GENOMIC DNA]</scope>
    <source>
        <strain evidence="8 9">KACC 19320</strain>
    </source>
</reference>
<proteinExistence type="inferred from homology"/>
<sequence length="148" mass="17108">MKKIISLLKTEAIKYLIFGVLATAVYALVKWLTWQAWHSGWGSETVAQSASIIFAFFTNKFFVFQHKSSHLLKDFISFVSGRLALLILSIAVNWWFIDQHPEILMDAFGINKNQLVADLNLFLQVFIIIINYLYSKFIVFRKTKTPAE</sequence>
<dbReference type="Proteomes" id="UP000315128">
    <property type="component" value="Chromosome"/>
</dbReference>
<dbReference type="EMBL" id="CP041356">
    <property type="protein sequence ID" value="QDK70790.1"/>
    <property type="molecule type" value="Genomic_DNA"/>
</dbReference>
<name>A0A514Z873_9LACT</name>
<organism evidence="8 9">
    <name type="scientific">Lactococcus protaetiae</name>
    <dbReference type="NCBI Taxonomy" id="2592653"/>
    <lineage>
        <taxon>Bacteria</taxon>
        <taxon>Bacillati</taxon>
        <taxon>Bacillota</taxon>
        <taxon>Bacilli</taxon>
        <taxon>Lactobacillales</taxon>
        <taxon>Streptococcaceae</taxon>
        <taxon>Lactococcus</taxon>
    </lineage>
</organism>
<dbReference type="Pfam" id="PF04138">
    <property type="entry name" value="GtrA_DPMS_TM"/>
    <property type="match status" value="1"/>
</dbReference>
<evidence type="ECO:0000256" key="4">
    <source>
        <dbReference type="ARBA" id="ARBA00022989"/>
    </source>
</evidence>
<evidence type="ECO:0000256" key="3">
    <source>
        <dbReference type="ARBA" id="ARBA00022692"/>
    </source>
</evidence>
<evidence type="ECO:0000256" key="5">
    <source>
        <dbReference type="ARBA" id="ARBA00023136"/>
    </source>
</evidence>
<evidence type="ECO:0000256" key="2">
    <source>
        <dbReference type="ARBA" id="ARBA00009399"/>
    </source>
</evidence>
<feature type="transmembrane region" description="Helical" evidence="6">
    <location>
        <begin position="116"/>
        <end position="134"/>
    </location>
</feature>